<reference evidence="1 2" key="1">
    <citation type="submission" date="2017-08" db="EMBL/GenBank/DDBJ databases">
        <authorList>
            <person name="de Groot N.N."/>
        </authorList>
    </citation>
    <scope>NUCLEOTIDE SEQUENCE [LARGE SCALE GENOMIC DNA]</scope>
    <source>
        <strain evidence="1 2">HM2</strain>
    </source>
</reference>
<evidence type="ECO:0000313" key="1">
    <source>
        <dbReference type="EMBL" id="SUQ24974.1"/>
    </source>
</evidence>
<dbReference type="EMBL" id="UHJL01000003">
    <property type="protein sequence ID" value="SUQ24974.1"/>
    <property type="molecule type" value="Genomic_DNA"/>
</dbReference>
<dbReference type="AlphaFoldDB" id="A0A380S7U2"/>
<accession>A0A380S7U2</accession>
<dbReference type="Proteomes" id="UP000255423">
    <property type="component" value="Unassembled WGS sequence"/>
</dbReference>
<dbReference type="Gene3D" id="3.40.50.2000">
    <property type="entry name" value="Glycogen Phosphorylase B"/>
    <property type="match status" value="1"/>
</dbReference>
<sequence length="350" mass="41050">MEVVSMKNKVWILFDCPDESNDKKWLIEELYKLHGGNVYSVSIHKTLWKLFVENALQKIYAHLIVLWQCVRAMALSSKDDVFITWNPRNGLYLNAMLRLLNRKNRLISMNWLSPAPNILKRKKLIKWMFENPNARIIMNSPESVSDWNRCIGLKESDVTVIPDVYDNDTVFHKRELWEKYCFTGGFNNRDWNVVRNLALHFSAINFICVAHKEDFEKNIEDKSLPSNMIVHYDIAPEKYYELMRQAFVVLLPFRDKRVAGLINILKSASYGIPCMITKTASTEQYYEPNSPLLIGNGNWQIWKDSLKDLLEMEKESYEKLCADFSGYIQENFSPQIAAKRIYQNCVLDNH</sequence>
<evidence type="ECO:0000313" key="2">
    <source>
        <dbReference type="Proteomes" id="UP000255423"/>
    </source>
</evidence>
<dbReference type="SUPFAM" id="SSF53756">
    <property type="entry name" value="UDP-Glycosyltransferase/glycogen phosphorylase"/>
    <property type="match status" value="1"/>
</dbReference>
<gene>
    <name evidence="1" type="ORF">SAMN05661053_2388</name>
</gene>
<proteinExistence type="predicted"/>
<organism evidence="1 2">
    <name type="scientific">Fibrobacter succinogenes</name>
    <name type="common">Bacteroides succinogenes</name>
    <dbReference type="NCBI Taxonomy" id="833"/>
    <lineage>
        <taxon>Bacteria</taxon>
        <taxon>Pseudomonadati</taxon>
        <taxon>Fibrobacterota</taxon>
        <taxon>Fibrobacteria</taxon>
        <taxon>Fibrobacterales</taxon>
        <taxon>Fibrobacteraceae</taxon>
        <taxon>Fibrobacter</taxon>
    </lineage>
</organism>
<protein>
    <submittedName>
        <fullName evidence="1">Uncharacterized protein</fullName>
    </submittedName>
</protein>
<name>A0A380S7U2_FIBSU</name>